<dbReference type="Proteomes" id="UP000619788">
    <property type="component" value="Unassembled WGS sequence"/>
</dbReference>
<dbReference type="GO" id="GO:0000976">
    <property type="term" value="F:transcription cis-regulatory region binding"/>
    <property type="evidence" value="ECO:0007669"/>
    <property type="project" value="TreeGrafter"/>
</dbReference>
<evidence type="ECO:0000313" key="6">
    <source>
        <dbReference type="EMBL" id="GIH94152.1"/>
    </source>
</evidence>
<protein>
    <submittedName>
        <fullName evidence="6">TetR family transcriptional regulator</fullName>
    </submittedName>
</protein>
<dbReference type="PROSITE" id="PS50977">
    <property type="entry name" value="HTH_TETR_2"/>
    <property type="match status" value="1"/>
</dbReference>
<dbReference type="Pfam" id="PF00440">
    <property type="entry name" value="TetR_N"/>
    <property type="match status" value="1"/>
</dbReference>
<gene>
    <name evidence="6" type="ORF">Psi01_47820</name>
</gene>
<reference evidence="6 7" key="1">
    <citation type="submission" date="2021-01" db="EMBL/GenBank/DDBJ databases">
        <title>Whole genome shotgun sequence of Planobispora siamensis NBRC 107568.</title>
        <authorList>
            <person name="Komaki H."/>
            <person name="Tamura T."/>
        </authorList>
    </citation>
    <scope>NUCLEOTIDE SEQUENCE [LARGE SCALE GENOMIC DNA]</scope>
    <source>
        <strain evidence="6 7">NBRC 107568</strain>
    </source>
</reference>
<evidence type="ECO:0000313" key="7">
    <source>
        <dbReference type="Proteomes" id="UP000619788"/>
    </source>
</evidence>
<comment type="caution">
    <text evidence="6">The sequence shown here is derived from an EMBL/GenBank/DDBJ whole genome shotgun (WGS) entry which is preliminary data.</text>
</comment>
<proteinExistence type="predicted"/>
<sequence length="191" mass="21453">MPPATGRRRLPLAERREEILKAATELIAASGFKGVTLEAFAEACGMTKAGLLHHFRSRDDLLIAVLERRDELDLTTVVDTLEPVSGPAASRAVMTRFVRRNLGQRSLVQLYTVLAAEAIDPAHPAHDYFRTRLREGRAMLEHSLLSWHPHPGLAAVELLAFLDGLQLNWLRDPDIDYLAQWQSFADRFFTA</sequence>
<dbReference type="AlphaFoldDB" id="A0A8J3SJM4"/>
<keyword evidence="7" id="KW-1185">Reference proteome</keyword>
<dbReference type="SUPFAM" id="SSF48498">
    <property type="entry name" value="Tetracyclin repressor-like, C-terminal domain"/>
    <property type="match status" value="1"/>
</dbReference>
<feature type="DNA-binding region" description="H-T-H motif" evidence="4">
    <location>
        <begin position="36"/>
        <end position="55"/>
    </location>
</feature>
<dbReference type="InterPro" id="IPR036271">
    <property type="entry name" value="Tet_transcr_reg_TetR-rel_C_sf"/>
</dbReference>
<dbReference type="InterPro" id="IPR009057">
    <property type="entry name" value="Homeodomain-like_sf"/>
</dbReference>
<feature type="domain" description="HTH tetR-type" evidence="5">
    <location>
        <begin position="13"/>
        <end position="73"/>
    </location>
</feature>
<dbReference type="GO" id="GO:0003700">
    <property type="term" value="F:DNA-binding transcription factor activity"/>
    <property type="evidence" value="ECO:0007669"/>
    <property type="project" value="TreeGrafter"/>
</dbReference>
<keyword evidence="2 4" id="KW-0238">DNA-binding</keyword>
<dbReference type="EMBL" id="BOOJ01000037">
    <property type="protein sequence ID" value="GIH94152.1"/>
    <property type="molecule type" value="Genomic_DNA"/>
</dbReference>
<dbReference type="PRINTS" id="PR00455">
    <property type="entry name" value="HTHTETR"/>
</dbReference>
<evidence type="ECO:0000256" key="4">
    <source>
        <dbReference type="PROSITE-ProRule" id="PRU00335"/>
    </source>
</evidence>
<dbReference type="SUPFAM" id="SSF46689">
    <property type="entry name" value="Homeodomain-like"/>
    <property type="match status" value="1"/>
</dbReference>
<keyword evidence="3" id="KW-0804">Transcription</keyword>
<dbReference type="InterPro" id="IPR001647">
    <property type="entry name" value="HTH_TetR"/>
</dbReference>
<organism evidence="6 7">
    <name type="scientific">Planobispora siamensis</name>
    <dbReference type="NCBI Taxonomy" id="936338"/>
    <lineage>
        <taxon>Bacteria</taxon>
        <taxon>Bacillati</taxon>
        <taxon>Actinomycetota</taxon>
        <taxon>Actinomycetes</taxon>
        <taxon>Streptosporangiales</taxon>
        <taxon>Streptosporangiaceae</taxon>
        <taxon>Planobispora</taxon>
    </lineage>
</organism>
<evidence type="ECO:0000259" key="5">
    <source>
        <dbReference type="PROSITE" id="PS50977"/>
    </source>
</evidence>
<evidence type="ECO:0000256" key="3">
    <source>
        <dbReference type="ARBA" id="ARBA00023163"/>
    </source>
</evidence>
<dbReference type="PANTHER" id="PTHR30055">
    <property type="entry name" value="HTH-TYPE TRANSCRIPTIONAL REGULATOR RUTR"/>
    <property type="match status" value="1"/>
</dbReference>
<dbReference type="RefSeq" id="WP_204066276.1">
    <property type="nucleotide sequence ID" value="NZ_BOOJ01000037.1"/>
</dbReference>
<dbReference type="InterPro" id="IPR050109">
    <property type="entry name" value="HTH-type_TetR-like_transc_reg"/>
</dbReference>
<dbReference type="PANTHER" id="PTHR30055:SF234">
    <property type="entry name" value="HTH-TYPE TRANSCRIPTIONAL REGULATOR BETI"/>
    <property type="match status" value="1"/>
</dbReference>
<keyword evidence="1" id="KW-0805">Transcription regulation</keyword>
<name>A0A8J3SJM4_9ACTN</name>
<dbReference type="Gene3D" id="1.10.357.10">
    <property type="entry name" value="Tetracycline Repressor, domain 2"/>
    <property type="match status" value="1"/>
</dbReference>
<accession>A0A8J3SJM4</accession>
<evidence type="ECO:0000256" key="2">
    <source>
        <dbReference type="ARBA" id="ARBA00023125"/>
    </source>
</evidence>
<evidence type="ECO:0000256" key="1">
    <source>
        <dbReference type="ARBA" id="ARBA00023015"/>
    </source>
</evidence>